<dbReference type="Proteomes" id="UP000000554">
    <property type="component" value="Chromosome"/>
</dbReference>
<dbReference type="InParanoid" id="Q9HRQ1"/>
<dbReference type="AlphaFoldDB" id="Q9HRQ1"/>
<evidence type="ECO:0000313" key="1">
    <source>
        <dbReference type="EMBL" id="AAG19107.1"/>
    </source>
</evidence>
<evidence type="ECO:0000313" key="2">
    <source>
        <dbReference type="Proteomes" id="UP000000554"/>
    </source>
</evidence>
<dbReference type="PaxDb" id="64091-VNG_0596H"/>
<accession>Q9HRQ1</accession>
<sequence length="51" mass="5632">MLTGTVRATKGRLLVLDRRETTYGVDMRALVGHEITPGADDRDRQASLTAF</sequence>
<keyword evidence="2" id="KW-1185">Reference proteome</keyword>
<organism evidence="1 2">
    <name type="scientific">Halobacterium salinarum (strain ATCC 700922 / JCM 11081 / NRC-1)</name>
    <name type="common">Halobacterium halobium</name>
    <dbReference type="NCBI Taxonomy" id="64091"/>
    <lineage>
        <taxon>Archaea</taxon>
        <taxon>Methanobacteriati</taxon>
        <taxon>Methanobacteriota</taxon>
        <taxon>Stenosarchaea group</taxon>
        <taxon>Halobacteria</taxon>
        <taxon>Halobacteriales</taxon>
        <taxon>Halobacteriaceae</taxon>
        <taxon>Halobacterium</taxon>
        <taxon>Halobacterium salinarum NRC-34001</taxon>
    </lineage>
</organism>
<dbReference type="KEGG" id="hal:VNG_0596H"/>
<protein>
    <submittedName>
        <fullName evidence="1">Uncharacterized protein</fullName>
    </submittedName>
</protein>
<reference evidence="1 2" key="1">
    <citation type="journal article" date="2000" name="Proc. Natl. Acad. Sci. U.S.A.">
        <title>Genome sequence of Halobacterium species NRC-1.</title>
        <authorList>
            <person name="Ng W.V."/>
            <person name="Kennedy S.P."/>
            <person name="Mahairas G.G."/>
            <person name="Berquist B."/>
            <person name="Pan M."/>
            <person name="Shukla H.D."/>
            <person name="Lasky S.R."/>
            <person name="Baliga N.S."/>
            <person name="Thorsson V."/>
            <person name="Sbrogna J."/>
            <person name="Swartzell S."/>
            <person name="Weir D."/>
            <person name="Hall J."/>
            <person name="Dahl T.A."/>
            <person name="Welti R."/>
            <person name="Goo Y.A."/>
            <person name="Leithauser B."/>
            <person name="Keller K."/>
            <person name="Cruz R."/>
            <person name="Danson M.J."/>
            <person name="Hough D.W."/>
            <person name="Maddocks D.G."/>
            <person name="Jablonski P.E."/>
            <person name="Krebs M.P."/>
            <person name="Angevine C.M."/>
            <person name="Dale H."/>
            <person name="Isenbarger T.A."/>
            <person name="Peck R.F."/>
            <person name="Pohlschroder M."/>
            <person name="Spudich J.L."/>
            <person name="Jung K.W."/>
            <person name="Alam M."/>
            <person name="Freitas T."/>
            <person name="Hou S."/>
            <person name="Daniels C.J."/>
            <person name="Dennis P.P."/>
            <person name="Omer A.D."/>
            <person name="Ebhardt H."/>
            <person name="Lowe T.M."/>
            <person name="Liang P."/>
            <person name="Riley M."/>
            <person name="Hood L."/>
            <person name="DasSarma S."/>
        </authorList>
    </citation>
    <scope>NUCLEOTIDE SEQUENCE [LARGE SCALE GENOMIC DNA]</scope>
    <source>
        <strain evidence="2">ATCC 700922 / JCM 11081 / NRC-1</strain>
    </source>
</reference>
<name>Q9HRQ1_HALSA</name>
<dbReference type="EMBL" id="AE004437">
    <property type="protein sequence ID" value="AAG19107.1"/>
    <property type="molecule type" value="Genomic_DNA"/>
</dbReference>
<dbReference type="PATRIC" id="fig|64091.14.peg.456"/>
<gene>
    <name evidence="1" type="ordered locus">VNG_0596H</name>
</gene>
<proteinExistence type="predicted"/>
<dbReference type="PIR" id="G84217">
    <property type="entry name" value="G84217"/>
</dbReference>
<dbReference type="HOGENOM" id="CLU_3094023_0_0_2"/>